<proteinExistence type="predicted"/>
<evidence type="ECO:0000313" key="3">
    <source>
        <dbReference type="Proteomes" id="UP001331761"/>
    </source>
</evidence>
<keyword evidence="3" id="KW-1185">Reference proteome</keyword>
<dbReference type="Proteomes" id="UP001331761">
    <property type="component" value="Unassembled WGS sequence"/>
</dbReference>
<evidence type="ECO:0000313" key="2">
    <source>
        <dbReference type="EMBL" id="KAK5974584.1"/>
    </source>
</evidence>
<comment type="caution">
    <text evidence="2">The sequence shown here is derived from an EMBL/GenBank/DDBJ whole genome shotgun (WGS) entry which is preliminary data.</text>
</comment>
<organism evidence="2 3">
    <name type="scientific">Trichostrongylus colubriformis</name>
    <name type="common">Black scour worm</name>
    <dbReference type="NCBI Taxonomy" id="6319"/>
    <lineage>
        <taxon>Eukaryota</taxon>
        <taxon>Metazoa</taxon>
        <taxon>Ecdysozoa</taxon>
        <taxon>Nematoda</taxon>
        <taxon>Chromadorea</taxon>
        <taxon>Rhabditida</taxon>
        <taxon>Rhabditina</taxon>
        <taxon>Rhabditomorpha</taxon>
        <taxon>Strongyloidea</taxon>
        <taxon>Trichostrongylidae</taxon>
        <taxon>Trichostrongylus</taxon>
    </lineage>
</organism>
<feature type="region of interest" description="Disordered" evidence="1">
    <location>
        <begin position="84"/>
        <end position="127"/>
    </location>
</feature>
<name>A0AAN8J1E9_TRICO</name>
<accession>A0AAN8J1E9</accession>
<evidence type="ECO:0000256" key="1">
    <source>
        <dbReference type="SAM" id="MobiDB-lite"/>
    </source>
</evidence>
<gene>
    <name evidence="2" type="ORF">GCK32_003615</name>
</gene>
<protein>
    <submittedName>
        <fullName evidence="2">Uncharacterized protein</fullName>
    </submittedName>
</protein>
<sequence>MNITNREPAFTAILSGFQWRSTSIYTENISQRVPSPLPKGFASSSMGATGLVDLLMRKKVPLARLFTTYRAPGTQCLAQPTRLRWHAARGDRSPPASDAHRTPHPTKPASSSYSRRRPRTLEDDTSTVAIERTGSSFLQRLGLLVAGGERSTITVITFYKEQRRLRSAASHSRFCAGQKDGYSDDPHHKDYTI</sequence>
<dbReference type="EMBL" id="WIXE01014069">
    <property type="protein sequence ID" value="KAK5974584.1"/>
    <property type="molecule type" value="Genomic_DNA"/>
</dbReference>
<dbReference type="AlphaFoldDB" id="A0AAN8J1E9"/>
<reference evidence="2 3" key="1">
    <citation type="submission" date="2019-10" db="EMBL/GenBank/DDBJ databases">
        <title>Assembly and Annotation for the nematode Trichostrongylus colubriformis.</title>
        <authorList>
            <person name="Martin J."/>
        </authorList>
    </citation>
    <scope>NUCLEOTIDE SEQUENCE [LARGE SCALE GENOMIC DNA]</scope>
    <source>
        <strain evidence="2">G859</strain>
        <tissue evidence="2">Whole worm</tissue>
    </source>
</reference>
<feature type="region of interest" description="Disordered" evidence="1">
    <location>
        <begin position="169"/>
        <end position="193"/>
    </location>
</feature>
<feature type="compositionally biased region" description="Basic and acidic residues" evidence="1">
    <location>
        <begin position="181"/>
        <end position="193"/>
    </location>
</feature>